<dbReference type="Gene3D" id="3.40.980.20">
    <property type="entry name" value="Four-carbon acid sugar kinase, nucleotide binding domain"/>
    <property type="match status" value="1"/>
</dbReference>
<dbReference type="InterPro" id="IPR037051">
    <property type="entry name" value="4-carb_acid_sugar_kinase_N_sf"/>
</dbReference>
<keyword evidence="3" id="KW-0547">Nucleotide-binding</keyword>
<dbReference type="InterPro" id="IPR042213">
    <property type="entry name" value="NBD_C_sf"/>
</dbReference>
<keyword evidence="2" id="KW-0808">Transferase</keyword>
<evidence type="ECO:0000256" key="6">
    <source>
        <dbReference type="ARBA" id="ARBA00023277"/>
    </source>
</evidence>
<feature type="domain" description="Four-carbon acid sugar kinase N-terminal" evidence="7">
    <location>
        <begin position="12"/>
        <end position="235"/>
    </location>
</feature>
<accession>A0A133L070</accession>
<dbReference type="Pfam" id="PF17042">
    <property type="entry name" value="NBD_C"/>
    <property type="match status" value="1"/>
</dbReference>
<dbReference type="InterPro" id="IPR031475">
    <property type="entry name" value="NBD_C"/>
</dbReference>
<organism evidence="9 10">
    <name type="scientific">Heyndrickxia coagulans</name>
    <name type="common">Weizmannia coagulans</name>
    <dbReference type="NCBI Taxonomy" id="1398"/>
    <lineage>
        <taxon>Bacteria</taxon>
        <taxon>Bacillati</taxon>
        <taxon>Bacillota</taxon>
        <taxon>Bacilli</taxon>
        <taxon>Bacillales</taxon>
        <taxon>Bacillaceae</taxon>
        <taxon>Heyndrickxia</taxon>
    </lineage>
</organism>
<evidence type="ECO:0000256" key="5">
    <source>
        <dbReference type="ARBA" id="ARBA00022840"/>
    </source>
</evidence>
<evidence type="ECO:0008006" key="11">
    <source>
        <dbReference type="Google" id="ProtNLM"/>
    </source>
</evidence>
<keyword evidence="4" id="KW-0418">Kinase</keyword>
<dbReference type="GO" id="GO:0005524">
    <property type="term" value="F:ATP binding"/>
    <property type="evidence" value="ECO:0007669"/>
    <property type="project" value="UniProtKB-KW"/>
</dbReference>
<dbReference type="SUPFAM" id="SSF142764">
    <property type="entry name" value="YgbK-like"/>
    <property type="match status" value="1"/>
</dbReference>
<comment type="caution">
    <text evidence="9">The sequence shown here is derived from an EMBL/GenBank/DDBJ whole genome shotgun (WGS) entry which is preliminary data.</text>
</comment>
<protein>
    <recommendedName>
        <fullName evidence="11">Four-carbon acid sugar kinase family protein</fullName>
    </recommendedName>
</protein>
<dbReference type="GO" id="GO:0016301">
    <property type="term" value="F:kinase activity"/>
    <property type="evidence" value="ECO:0007669"/>
    <property type="project" value="UniProtKB-KW"/>
</dbReference>
<evidence type="ECO:0000256" key="1">
    <source>
        <dbReference type="ARBA" id="ARBA00005715"/>
    </source>
</evidence>
<evidence type="ECO:0000259" key="8">
    <source>
        <dbReference type="Pfam" id="PF17042"/>
    </source>
</evidence>
<evidence type="ECO:0000256" key="2">
    <source>
        <dbReference type="ARBA" id="ARBA00022679"/>
    </source>
</evidence>
<sequence>MQRKYEKKQERLYIIADDLTGANDAGVQLTKMGIASTVLLNLDGPVCGEKKKEVVIVDTDSRAMGEEEAYRTVYQASSFLFKQGFRQVYKKIDSTLRGNIATELKAVVAVHKPEIVVVVPSYPKMDRLTLNGIQYVNGEEVSNTEFGRDPKTPVNNSFIPDLIQSCVSDPVCLVNLETLHDSTEHFIKYILENIRKQPTWFICDAQTDRDLKKIVKMFAGLKKRIVWAGSAGLIEFLPEALQLNYQDETFHREALSIQKTFTVSASLSGTTKQQLDCVRNLLNAYFIEIDPVDLVNHTYDMQTILRGISTHQEHDHFILFVDSSIRNKERTQRLAQKLSLTKKQVSESIVEEISKIAAVVIHVFSNMSGFILTGGDTAKAVCNQLKIHEIELCSEIEAGIPLGKVSGGSREYWVVTKAGGFGRRESLVNVLNYMIGDVKAYVS</sequence>
<keyword evidence="6" id="KW-0119">Carbohydrate metabolism</keyword>
<feature type="domain" description="Four-carbon acid sugar kinase nucleotide binding" evidence="8">
    <location>
        <begin position="262"/>
        <end position="427"/>
    </location>
</feature>
<evidence type="ECO:0000256" key="4">
    <source>
        <dbReference type="ARBA" id="ARBA00022777"/>
    </source>
</evidence>
<name>A0A133L070_HEYCO</name>
<dbReference type="Proteomes" id="UP000070376">
    <property type="component" value="Unassembled WGS sequence"/>
</dbReference>
<gene>
    <name evidence="9" type="ORF">HMPREF3213_00570</name>
</gene>
<evidence type="ECO:0000313" key="9">
    <source>
        <dbReference type="EMBL" id="KWZ85137.1"/>
    </source>
</evidence>
<dbReference type="AlphaFoldDB" id="A0A133L070"/>
<dbReference type="Gene3D" id="3.40.50.10840">
    <property type="entry name" value="Putative sugar-binding, N-terminal domain"/>
    <property type="match status" value="1"/>
</dbReference>
<keyword evidence="5" id="KW-0067">ATP-binding</keyword>
<dbReference type="Pfam" id="PF07005">
    <property type="entry name" value="SBD_N"/>
    <property type="match status" value="1"/>
</dbReference>
<dbReference type="PATRIC" id="fig|1398.22.peg.566"/>
<dbReference type="EMBL" id="LRPN01000020">
    <property type="protein sequence ID" value="KWZ85137.1"/>
    <property type="molecule type" value="Genomic_DNA"/>
</dbReference>
<proteinExistence type="inferred from homology"/>
<dbReference type="InterPro" id="IPR010737">
    <property type="entry name" value="4-carb_acid_sugar_kinase_N"/>
</dbReference>
<reference evidence="10" key="1">
    <citation type="submission" date="2016-01" db="EMBL/GenBank/DDBJ databases">
        <authorList>
            <person name="Mitreva M."/>
            <person name="Pepin K.H."/>
            <person name="Mihindukulasuriya K.A."/>
            <person name="Fulton R."/>
            <person name="Fronick C."/>
            <person name="O'Laughlin M."/>
            <person name="Miner T."/>
            <person name="Herter B."/>
            <person name="Rosa B.A."/>
            <person name="Cordes M."/>
            <person name="Tomlinson C."/>
            <person name="Wollam A."/>
            <person name="Palsikar V.B."/>
            <person name="Mardis E.R."/>
            <person name="Wilson R.K."/>
        </authorList>
    </citation>
    <scope>NUCLEOTIDE SEQUENCE [LARGE SCALE GENOMIC DNA]</scope>
    <source>
        <strain evidence="10">GED7749B</strain>
    </source>
</reference>
<evidence type="ECO:0000256" key="3">
    <source>
        <dbReference type="ARBA" id="ARBA00022741"/>
    </source>
</evidence>
<evidence type="ECO:0000313" key="10">
    <source>
        <dbReference type="Proteomes" id="UP000070376"/>
    </source>
</evidence>
<evidence type="ECO:0000259" key="7">
    <source>
        <dbReference type="Pfam" id="PF07005"/>
    </source>
</evidence>
<comment type="similarity">
    <text evidence="1">Belongs to the four-carbon acid sugar kinase family.</text>
</comment>